<dbReference type="EMBL" id="HAEH01014374">
    <property type="protein sequence ID" value="SBR99888.1"/>
    <property type="molecule type" value="Transcribed_RNA"/>
</dbReference>
<feature type="non-terminal residue" evidence="1">
    <location>
        <position position="34"/>
    </location>
</feature>
<feature type="non-terminal residue" evidence="1">
    <location>
        <position position="1"/>
    </location>
</feature>
<name>A0A1A8R370_9TELE</name>
<reference evidence="1" key="2">
    <citation type="submission" date="2016-06" db="EMBL/GenBank/DDBJ databases">
        <title>The genome of a short-lived fish provides insights into sex chromosome evolution and the genetic control of aging.</title>
        <authorList>
            <person name="Reichwald K."/>
            <person name="Felder M."/>
            <person name="Petzold A."/>
            <person name="Koch P."/>
            <person name="Groth M."/>
            <person name="Platzer M."/>
        </authorList>
    </citation>
    <scope>NUCLEOTIDE SEQUENCE</scope>
    <source>
        <tissue evidence="1">Brain</tissue>
    </source>
</reference>
<gene>
    <name evidence="1" type="primary">DNMT3B</name>
</gene>
<dbReference type="AlphaFoldDB" id="A0A1A8R370"/>
<evidence type="ECO:0000313" key="1">
    <source>
        <dbReference type="EMBL" id="SBR99888.1"/>
    </source>
</evidence>
<accession>A0A1A8R370</accession>
<dbReference type="GO" id="GO:0008168">
    <property type="term" value="F:methyltransferase activity"/>
    <property type="evidence" value="ECO:0007669"/>
    <property type="project" value="UniProtKB-KW"/>
</dbReference>
<reference evidence="1" key="1">
    <citation type="submission" date="2016-05" db="EMBL/GenBank/DDBJ databases">
        <authorList>
            <person name="Lavstsen T."/>
            <person name="Jespersen J.S."/>
        </authorList>
    </citation>
    <scope>NUCLEOTIDE SEQUENCE</scope>
    <source>
        <tissue evidence="1">Brain</tissue>
    </source>
</reference>
<dbReference type="GO" id="GO:0032259">
    <property type="term" value="P:methylation"/>
    <property type="evidence" value="ECO:0007669"/>
    <property type="project" value="UniProtKB-KW"/>
</dbReference>
<keyword evidence="1" id="KW-0489">Methyltransferase</keyword>
<keyword evidence="1" id="KW-0808">Transferase</keyword>
<protein>
    <submittedName>
        <fullName evidence="1">DNA (Cytosine-5-)-methyltransferase 3 beta</fullName>
    </submittedName>
</protein>
<organism evidence="1">
    <name type="scientific">Nothobranchius rachovii</name>
    <name type="common">bluefin notho</name>
    <dbReference type="NCBI Taxonomy" id="451742"/>
    <lineage>
        <taxon>Eukaryota</taxon>
        <taxon>Metazoa</taxon>
        <taxon>Chordata</taxon>
        <taxon>Craniata</taxon>
        <taxon>Vertebrata</taxon>
        <taxon>Euteleostomi</taxon>
        <taxon>Actinopterygii</taxon>
        <taxon>Neopterygii</taxon>
        <taxon>Teleostei</taxon>
        <taxon>Neoteleostei</taxon>
        <taxon>Acanthomorphata</taxon>
        <taxon>Ovalentaria</taxon>
        <taxon>Atherinomorphae</taxon>
        <taxon>Cyprinodontiformes</taxon>
        <taxon>Nothobranchiidae</taxon>
        <taxon>Nothobranchius</taxon>
    </lineage>
</organism>
<sequence length="34" mass="3693">GLASHELHLLYRGLSSTASSPRRAQGTLWTKQGI</sequence>
<proteinExistence type="predicted"/>